<sequence length="217" mass="24375">MANFEARSAKQPDLDDIGNLVRFTGGYLLEEVKEQKNKYGWPIRIAKIADIENTGVLELRLLGDNFANLEEHCGDYINLEAAIKRYNGGYYYYLVWAEAVTDLPNDVCTEILEKVQNSERQALEQALRLRCETIVDPSVGGLCIELMTFFGPDFTTLTLRNLLNTATKRHANELCVEMAIAVTEVEDIDDMGFVGKLLANLSNQAPFEIWSKSLLGS</sequence>
<dbReference type="EMBL" id="VFRR01000061">
    <property type="protein sequence ID" value="TPE46473.1"/>
    <property type="molecule type" value="Genomic_DNA"/>
</dbReference>
<evidence type="ECO:0000313" key="1">
    <source>
        <dbReference type="EMBL" id="TPE46473.1"/>
    </source>
</evidence>
<dbReference type="RefSeq" id="WP_140591543.1">
    <property type="nucleotide sequence ID" value="NZ_VFRR01000061.1"/>
</dbReference>
<dbReference type="AlphaFoldDB" id="A0A501W951"/>
<comment type="caution">
    <text evidence="1">The sequence shown here is derived from an EMBL/GenBank/DDBJ whole genome shotgun (WGS) entry which is preliminary data.</text>
</comment>
<name>A0A501W951_9GAMM</name>
<proteinExistence type="predicted"/>
<accession>A0A501W951</accession>
<organism evidence="1 2">
    <name type="scientific">Maribrevibacterium harenarium</name>
    <dbReference type="NCBI Taxonomy" id="2589817"/>
    <lineage>
        <taxon>Bacteria</taxon>
        <taxon>Pseudomonadati</taxon>
        <taxon>Pseudomonadota</taxon>
        <taxon>Gammaproteobacteria</taxon>
        <taxon>Oceanospirillales</taxon>
        <taxon>Oceanospirillaceae</taxon>
        <taxon>Maribrevibacterium</taxon>
    </lineage>
</organism>
<reference evidence="1 2" key="1">
    <citation type="submission" date="2019-06" db="EMBL/GenBank/DDBJ databases">
        <title>A novel bacterium of genus Marinomonas, isolated from coastal sand.</title>
        <authorList>
            <person name="Huang H."/>
            <person name="Mo K."/>
            <person name="Hu Y."/>
        </authorList>
    </citation>
    <scope>NUCLEOTIDE SEQUENCE [LARGE SCALE GENOMIC DNA]</scope>
    <source>
        <strain evidence="1 2">HB171799</strain>
    </source>
</reference>
<dbReference type="OrthoDB" id="6104649at2"/>
<gene>
    <name evidence="1" type="ORF">FJM67_16195</name>
</gene>
<protein>
    <submittedName>
        <fullName evidence="1">Uncharacterized protein</fullName>
    </submittedName>
</protein>
<dbReference type="Proteomes" id="UP000315901">
    <property type="component" value="Unassembled WGS sequence"/>
</dbReference>
<keyword evidence="2" id="KW-1185">Reference proteome</keyword>
<evidence type="ECO:0000313" key="2">
    <source>
        <dbReference type="Proteomes" id="UP000315901"/>
    </source>
</evidence>